<dbReference type="GO" id="GO:0007165">
    <property type="term" value="P:signal transduction"/>
    <property type="evidence" value="ECO:0007669"/>
    <property type="project" value="InterPro"/>
</dbReference>
<feature type="region of interest" description="Disordered" evidence="3">
    <location>
        <begin position="199"/>
        <end position="230"/>
    </location>
</feature>
<organism evidence="5">
    <name type="scientific">Absidia glauca</name>
    <name type="common">Pin mould</name>
    <dbReference type="NCBI Taxonomy" id="4829"/>
    <lineage>
        <taxon>Eukaryota</taxon>
        <taxon>Fungi</taxon>
        <taxon>Fungi incertae sedis</taxon>
        <taxon>Mucoromycota</taxon>
        <taxon>Mucoromycotina</taxon>
        <taxon>Mucoromycetes</taxon>
        <taxon>Mucorales</taxon>
        <taxon>Cunninghamellaceae</taxon>
        <taxon>Absidia</taxon>
    </lineage>
</organism>
<keyword evidence="1 2" id="KW-0728">SH3 domain</keyword>
<dbReference type="GO" id="GO:0051286">
    <property type="term" value="C:cell tip"/>
    <property type="evidence" value="ECO:0007669"/>
    <property type="project" value="TreeGrafter"/>
</dbReference>
<proteinExistence type="predicted"/>
<dbReference type="Proteomes" id="UP000078561">
    <property type="component" value="Unassembled WGS sequence"/>
</dbReference>
<dbReference type="AlphaFoldDB" id="A0A168S4M2"/>
<feature type="compositionally biased region" description="Low complexity" evidence="3">
    <location>
        <begin position="982"/>
        <end position="1004"/>
    </location>
</feature>
<dbReference type="InterPro" id="IPR036028">
    <property type="entry name" value="SH3-like_dom_sf"/>
</dbReference>
<dbReference type="SMART" id="SM00326">
    <property type="entry name" value="SH3"/>
    <property type="match status" value="1"/>
</dbReference>
<feature type="region of interest" description="Disordered" evidence="3">
    <location>
        <begin position="414"/>
        <end position="444"/>
    </location>
</feature>
<feature type="compositionally biased region" description="Low complexity" evidence="3">
    <location>
        <begin position="274"/>
        <end position="293"/>
    </location>
</feature>
<evidence type="ECO:0000259" key="4">
    <source>
        <dbReference type="PROSITE" id="PS50002"/>
    </source>
</evidence>
<feature type="compositionally biased region" description="Acidic residues" evidence="3">
    <location>
        <begin position="47"/>
        <end position="70"/>
    </location>
</feature>
<dbReference type="Gene3D" id="2.30.30.40">
    <property type="entry name" value="SH3 Domains"/>
    <property type="match status" value="1"/>
</dbReference>
<dbReference type="GO" id="GO:0030950">
    <property type="term" value="P:establishment or maintenance of actin cytoskeleton polarity"/>
    <property type="evidence" value="ECO:0007669"/>
    <property type="project" value="TreeGrafter"/>
</dbReference>
<feature type="compositionally biased region" description="Basic residues" evidence="3">
    <location>
        <begin position="32"/>
        <end position="41"/>
    </location>
</feature>
<dbReference type="CDD" id="cd17043">
    <property type="entry name" value="RA"/>
    <property type="match status" value="1"/>
</dbReference>
<dbReference type="InterPro" id="IPR001452">
    <property type="entry name" value="SH3_domain"/>
</dbReference>
<dbReference type="InParanoid" id="A0A168S4M2"/>
<feature type="region of interest" description="Disordered" evidence="3">
    <location>
        <begin position="721"/>
        <end position="800"/>
    </location>
</feature>
<reference evidence="5" key="1">
    <citation type="submission" date="2016-04" db="EMBL/GenBank/DDBJ databases">
        <authorList>
            <person name="Evans L.H."/>
            <person name="Alamgir A."/>
            <person name="Owens N."/>
            <person name="Weber N.D."/>
            <person name="Virtaneva K."/>
            <person name="Barbian K."/>
            <person name="Babar A."/>
            <person name="Rosenke K."/>
        </authorList>
    </citation>
    <scope>NUCLEOTIDE SEQUENCE [LARGE SCALE GENOMIC DNA]</scope>
    <source>
        <strain evidence="5">CBS 101.48</strain>
    </source>
</reference>
<evidence type="ECO:0000256" key="1">
    <source>
        <dbReference type="ARBA" id="ARBA00022443"/>
    </source>
</evidence>
<dbReference type="EMBL" id="LT554853">
    <property type="protein sequence ID" value="SAM07797.1"/>
    <property type="molecule type" value="Genomic_DNA"/>
</dbReference>
<dbReference type="SUPFAM" id="SSF50044">
    <property type="entry name" value="SH3-domain"/>
    <property type="match status" value="1"/>
</dbReference>
<feature type="compositionally biased region" description="Polar residues" evidence="3">
    <location>
        <begin position="1005"/>
        <end position="1015"/>
    </location>
</feature>
<feature type="domain" description="SH3" evidence="4">
    <location>
        <begin position="85"/>
        <end position="146"/>
    </location>
</feature>
<feature type="region of interest" description="Disordered" evidence="3">
    <location>
        <begin position="881"/>
        <end position="902"/>
    </location>
</feature>
<feature type="region of interest" description="Disordered" evidence="3">
    <location>
        <begin position="28"/>
        <end position="81"/>
    </location>
</feature>
<evidence type="ECO:0000256" key="3">
    <source>
        <dbReference type="SAM" id="MobiDB-lite"/>
    </source>
</evidence>
<evidence type="ECO:0000313" key="5">
    <source>
        <dbReference type="EMBL" id="SAM07797.1"/>
    </source>
</evidence>
<feature type="region of interest" description="Disordered" evidence="3">
    <location>
        <begin position="974"/>
        <end position="1034"/>
    </location>
</feature>
<feature type="compositionally biased region" description="Low complexity" evidence="3">
    <location>
        <begin position="881"/>
        <end position="898"/>
    </location>
</feature>
<dbReference type="STRING" id="4829.A0A168S4M2"/>
<feature type="compositionally biased region" description="Acidic residues" evidence="3">
    <location>
        <begin position="199"/>
        <end position="227"/>
    </location>
</feature>
<dbReference type="PANTHER" id="PTHR47775:SF1">
    <property type="entry name" value="BUD SITE SELECTION PROTEIN 14"/>
    <property type="match status" value="1"/>
</dbReference>
<dbReference type="Pfam" id="PF00788">
    <property type="entry name" value="RA"/>
    <property type="match status" value="1"/>
</dbReference>
<name>A0A168S4M2_ABSGL</name>
<gene>
    <name evidence="5" type="primary">ABSGL_13454.1 scaffold 14165</name>
</gene>
<feature type="compositionally biased region" description="Polar residues" evidence="3">
    <location>
        <begin position="731"/>
        <end position="743"/>
    </location>
</feature>
<dbReference type="GO" id="GO:0015630">
    <property type="term" value="C:microtubule cytoskeleton"/>
    <property type="evidence" value="ECO:0007669"/>
    <property type="project" value="TreeGrafter"/>
</dbReference>
<dbReference type="SUPFAM" id="SSF54236">
    <property type="entry name" value="Ubiquitin-like"/>
    <property type="match status" value="1"/>
</dbReference>
<dbReference type="InterPro" id="IPR000159">
    <property type="entry name" value="RA_dom"/>
</dbReference>
<keyword evidence="6" id="KW-1185">Reference proteome</keyword>
<protein>
    <recommendedName>
        <fullName evidence="4">SH3 domain-containing protein</fullName>
    </recommendedName>
</protein>
<dbReference type="GO" id="GO:0008104">
    <property type="term" value="P:intracellular protein localization"/>
    <property type="evidence" value="ECO:0007669"/>
    <property type="project" value="TreeGrafter"/>
</dbReference>
<feature type="region of interest" description="Disordered" evidence="3">
    <location>
        <begin position="242"/>
        <end position="325"/>
    </location>
</feature>
<feature type="compositionally biased region" description="Polar residues" evidence="3">
    <location>
        <begin position="774"/>
        <end position="788"/>
    </location>
</feature>
<evidence type="ECO:0000256" key="2">
    <source>
        <dbReference type="PROSITE-ProRule" id="PRU00192"/>
    </source>
</evidence>
<dbReference type="InterPro" id="IPR029071">
    <property type="entry name" value="Ubiquitin-like_domsf"/>
</dbReference>
<dbReference type="OrthoDB" id="196165at2759"/>
<feature type="compositionally biased region" description="Basic and acidic residues" evidence="3">
    <location>
        <begin position="421"/>
        <end position="430"/>
    </location>
</feature>
<dbReference type="PROSITE" id="PS50002">
    <property type="entry name" value="SH3"/>
    <property type="match status" value="1"/>
</dbReference>
<dbReference type="Pfam" id="PF00018">
    <property type="entry name" value="SH3_1"/>
    <property type="match status" value="1"/>
</dbReference>
<feature type="compositionally biased region" description="Low complexity" evidence="3">
    <location>
        <begin position="242"/>
        <end position="259"/>
    </location>
</feature>
<feature type="compositionally biased region" description="Acidic residues" evidence="3">
    <location>
        <begin position="261"/>
        <end position="272"/>
    </location>
</feature>
<accession>A0A168S4M2</accession>
<dbReference type="InterPro" id="IPR053039">
    <property type="entry name" value="Polarity_Bud-Selection_Reg"/>
</dbReference>
<feature type="region of interest" description="Disordered" evidence="3">
    <location>
        <begin position="914"/>
        <end position="938"/>
    </location>
</feature>
<dbReference type="PANTHER" id="PTHR47775">
    <property type="entry name" value="BUD SITE SELECTION PROTEIN 14"/>
    <property type="match status" value="1"/>
</dbReference>
<evidence type="ECO:0000313" key="6">
    <source>
        <dbReference type="Proteomes" id="UP000078561"/>
    </source>
</evidence>
<sequence length="1173" mass="129013">MSLTINVHQLASSPVKRAGFESYTDSNAEAHNRHRHRHHNIHNTFLSEEDENNNEGDDDDNDDEIVDEDGSSSMSSSPSIPDENINFDLVYALHTFTATVEGQASVVKGDALVLMEDVNIYWWLVEVLKTREIGYIPAENIETPYERLARLNKHRNVEITSSYPITALDTTTLPAFATKRVTIANEDALTTVNFYDVESDMESEEEDTDNDEGDNFAMDSDDGDDDDGYRMMEQDLDVIPQQQQLSTSNTASSSQSKVQSADDDDDDDDDDNSATRSSYYELQQPSTSLQQRQQKQRPCHYLKPAMLKRDSSQYSLSSDGGSKRHSLETQSLRVFGGNIGQGPLFHTFDIKSVATTEDLLKEVINRFDIVDSTSEYYIAVQGADGDDYTLGPQDKPVSIFKTLTASLTTPMPAVSQNVCRKPQEGKDDATRRKRSSSFGDHGQTSYEEDSVIRFYVHRRIKRTQERHGVVYIKVSLYPDDCPFEELVAPPYNHQLQQEFLPLSTTTAPSSSSPFFFKSKKILSTDSIKTEIHRLDKILPVSYDSLVGDVINTALEKLHIPNAEADGMQSTQSSFSGDSSMALQHKRQTKKYSMATRNGSGKGNLTKKIQGLVRYLQYLILLCLLFIFTEELLCATDTMANVLRNQRDQQVSDLLFIIRQTESAAKIAKQQPLSSLSSHQAKLGGKDTHSLKGLDFDFARNDGQAPGGQLSNILDMVTNYSPESAVSRHPSVKTNSTISSQGSIKEQRRSNHTFGQQQARSKSPTPPASDPTPSLVSPTATSPSKSRQPSCPDAAPAHSETMAAISKRHGCISKNMTTDCKKRKERSSFKQQLKRLISWGTFGSLKQKGSRSLTIVTTLSPDSPPTATEKGATLLHSAFTSISSSSGKSSPDPLDKSPLQLQSKKDNHLISASINDDENRHSKAPSTPPPLSASTLSASASPLDQWQHVDSAMALSNPLYDQHQHQEQIDNETSLPAKASNDSHISGGYTSTSTSSSSNHSESTTPGNSGRSSYQNDGDDCIASSSDDDDDKLNAHTDIDATRSCKSDRPAPLKLCNDATGGMPVRQDDFDDDFFLLVTQGVDYLKAKECTKWDDEEKGSGRIPATHGTKSPDLALATAVTPPTIPQAPYLDDTPLVETGAVDETQGQVAPSTLALKEPSVNDEVRERKHGFCI</sequence>